<organism evidence="1">
    <name type="scientific">Quercus suber</name>
    <name type="common">Cork oak</name>
    <dbReference type="NCBI Taxonomy" id="58331"/>
    <lineage>
        <taxon>Eukaryota</taxon>
        <taxon>Viridiplantae</taxon>
        <taxon>Streptophyta</taxon>
        <taxon>Embryophyta</taxon>
        <taxon>Tracheophyta</taxon>
        <taxon>Spermatophyta</taxon>
        <taxon>Magnoliopsida</taxon>
        <taxon>eudicotyledons</taxon>
        <taxon>Gunneridae</taxon>
        <taxon>Pentapetalae</taxon>
        <taxon>rosids</taxon>
        <taxon>fabids</taxon>
        <taxon>Fagales</taxon>
        <taxon>Fagaceae</taxon>
        <taxon>Quercus</taxon>
    </lineage>
</organism>
<name>A0AAW0LZE3_QUESU</name>
<evidence type="ECO:0000313" key="1">
    <source>
        <dbReference type="EMBL" id="KAK7856765.1"/>
    </source>
</evidence>
<protein>
    <submittedName>
        <fullName evidence="1">Uncharacterized protein</fullName>
    </submittedName>
</protein>
<dbReference type="EMBL" id="PKMF04000033">
    <property type="protein sequence ID" value="KAK7856765.1"/>
    <property type="molecule type" value="Genomic_DNA"/>
</dbReference>
<sequence>MFSKLVNIIGTNVPPISKLLKTKENTIALKIDYIYIYIYIIFRTKENITGFKQMSFFLLAAGLDLRSHPSPGDMCNA</sequence>
<accession>A0AAW0LZE3</accession>
<comment type="caution">
    <text evidence="1">The sequence shown here is derived from an EMBL/GenBank/DDBJ whole genome shotgun (WGS) entry which is preliminary data.</text>
</comment>
<reference evidence="1" key="1">
    <citation type="submission" date="2017-12" db="EMBL/GenBank/DDBJ databases">
        <authorList>
            <person name="Barbosa P."/>
            <person name="Usie A."/>
            <person name="Ramos A.M."/>
        </authorList>
    </citation>
    <scope>NUCLEOTIDE SEQUENCE</scope>
    <source>
        <strain evidence="1">HL8</strain>
        <tissue evidence="1">Leaves</tissue>
    </source>
</reference>
<gene>
    <name evidence="1" type="ORF">CFP56_021517</name>
</gene>
<reference evidence="1" key="3">
    <citation type="submission" date="2023-07" db="EMBL/GenBank/DDBJ databases">
        <title>An improved reference 1 genome and first organelle genomes of Quercus suber.</title>
        <authorList>
            <consortium name="Genosuber Consortium"/>
            <person name="Usie A."/>
            <person name="Serra O."/>
            <person name="Barros P."/>
        </authorList>
    </citation>
    <scope>NUCLEOTIDE SEQUENCE</scope>
    <source>
        <strain evidence="1">HL8</strain>
        <tissue evidence="1">Leaves</tissue>
    </source>
</reference>
<reference evidence="1" key="2">
    <citation type="journal article" date="2018" name="Sci. Data">
        <title>The draft genome sequence of cork oak.</title>
        <authorList>
            <person name="Ramos A.M."/>
            <person name="Usie A."/>
            <person name="Barbosa P."/>
            <person name="Barros P.M."/>
            <person name="Capote T."/>
            <person name="Chaves I."/>
            <person name="Simoes F."/>
            <person name="Abreu I."/>
            <person name="Carrasquinho I."/>
            <person name="Faro C."/>
            <person name="Guimaraes J.B."/>
            <person name="Mendonca D."/>
            <person name="Nobrega F."/>
            <person name="Rodrigues L."/>
            <person name="Saibo N.J.M."/>
            <person name="Varela M.C."/>
            <person name="Egas C."/>
            <person name="Matos J."/>
            <person name="Miguel C.M."/>
            <person name="Oliveira M.M."/>
            <person name="Ricardo C.P."/>
            <person name="Goncalves S."/>
        </authorList>
    </citation>
    <scope>NUCLEOTIDE SEQUENCE [LARGE SCALE GENOMIC DNA]</scope>
    <source>
        <strain evidence="1">HL8</strain>
    </source>
</reference>
<proteinExistence type="predicted"/>
<dbReference type="AlphaFoldDB" id="A0AAW0LZE3"/>